<keyword evidence="9 14" id="KW-0560">Oxidoreductase</keyword>
<evidence type="ECO:0000256" key="13">
    <source>
        <dbReference type="ARBA" id="ARBA00048332"/>
    </source>
</evidence>
<dbReference type="PROSITE" id="PS51379">
    <property type="entry name" value="4FE4S_FER_2"/>
    <property type="match status" value="2"/>
</dbReference>
<dbReference type="CDD" id="cd02008">
    <property type="entry name" value="TPP_IOR_alpha"/>
    <property type="match status" value="1"/>
</dbReference>
<dbReference type="STRING" id="112903.SAMN04490178_101127"/>
<keyword evidence="17" id="KW-0670">Pyruvate</keyword>
<feature type="binding site" evidence="15">
    <location>
        <position position="474"/>
    </location>
    <ligand>
        <name>[4Fe-4S] cluster</name>
        <dbReference type="ChEBI" id="CHEBI:49883"/>
        <label>1</label>
    </ligand>
</feature>
<comment type="subunit">
    <text evidence="2">Heterodimer of the IorA and IorB subunits.</text>
</comment>
<comment type="catalytic activity">
    <reaction evidence="13 14">
        <text>indole-3-pyruvate + 2 oxidized [2Fe-2S]-[ferredoxin] + CoA = (indol-3-yl)acetyl-CoA + 2 reduced [2Fe-2S]-[ferredoxin] + CO2 + H(+)</text>
        <dbReference type="Rhea" id="RHEA:12645"/>
        <dbReference type="Rhea" id="RHEA-COMP:10000"/>
        <dbReference type="Rhea" id="RHEA-COMP:10001"/>
        <dbReference type="ChEBI" id="CHEBI:15378"/>
        <dbReference type="ChEBI" id="CHEBI:16526"/>
        <dbReference type="ChEBI" id="CHEBI:17640"/>
        <dbReference type="ChEBI" id="CHEBI:33737"/>
        <dbReference type="ChEBI" id="CHEBI:33738"/>
        <dbReference type="ChEBI" id="CHEBI:57271"/>
        <dbReference type="ChEBI" id="CHEBI:57287"/>
        <dbReference type="EC" id="1.2.7.8"/>
    </reaction>
</comment>
<dbReference type="CDD" id="cd07034">
    <property type="entry name" value="TPP_PYR_PFOR_IOR-alpha_like"/>
    <property type="match status" value="1"/>
</dbReference>
<dbReference type="InterPro" id="IPR009014">
    <property type="entry name" value="Transketo_C/PFOR_II"/>
</dbReference>
<dbReference type="InterPro" id="IPR017896">
    <property type="entry name" value="4Fe4S_Fe-S-bd"/>
</dbReference>
<dbReference type="InterPro" id="IPR002880">
    <property type="entry name" value="Pyrv_Fd/Flavodoxin_OxRdtase_N"/>
</dbReference>
<protein>
    <recommendedName>
        <fullName evidence="4 14">Indolepyruvate oxidoreductase subunit IorA</fullName>
        <shortName evidence="14">IOR</shortName>
        <ecNumber evidence="3 14">1.2.7.8</ecNumber>
    </recommendedName>
    <alternativeName>
        <fullName evidence="12 14">Indolepyruvate ferredoxin oxidoreductase subunit alpha</fullName>
    </alternativeName>
</protein>
<evidence type="ECO:0000256" key="9">
    <source>
        <dbReference type="ARBA" id="ARBA00023002"/>
    </source>
</evidence>
<dbReference type="EMBL" id="FODY01000001">
    <property type="protein sequence ID" value="SEO29878.1"/>
    <property type="molecule type" value="Genomic_DNA"/>
</dbReference>
<dbReference type="GO" id="GO:0046872">
    <property type="term" value="F:metal ion binding"/>
    <property type="evidence" value="ECO:0007669"/>
    <property type="project" value="UniProtKB-UniRule"/>
</dbReference>
<dbReference type="PIRSF" id="PIRSF006439">
    <property type="entry name" value="Indolepyruvate_ferr_oxidored"/>
    <property type="match status" value="1"/>
</dbReference>
<sequence>MAVEVAQGACLAGGRALVAMKHVGVNVAADPLFSLAYTGINAGFLLISADDPGMHSSQNEQDNRYYAKFMKIPLLEPSDSQEAKDFVHAGLEISETFDIPVLLRLTTRISHSKSLVSLMEPQEHTLRGYQKNPEKYVLMPAHARKLRVRLEERLARLRVFAETFSGNYIEGDGKDFAVITSGITYQYAREALGDRATYLKLGFTYPLPEQLVRQFVRDHQTVYVIEEGEPFLEEQIKALGLSVVGKEIFPAIGEMSPSLIRERLLLETHRPETASQELPLRPPVLCPGCPHRGVYHAIKKFADIITTDIGCYTLGVLPPLQAGEVGLCMGASIGNALGMSKVLPAKKIVATIGDSTFLHSGVTGLMDVVYNKGNITLVILDNSITGMTGHQHNPSTGFTIKNEPTQKIDLETMVRACGVEQVFVVNAYNLAAVETALRAAVDHNGPAVVIVRQPCLLIEKKIRRRPLQIDKKSCKYCKMCLKIGCPAISDRAGEITIDQALCNGCTVCSQICRFTAIKAGANHG</sequence>
<evidence type="ECO:0000313" key="17">
    <source>
        <dbReference type="EMBL" id="SEO29878.1"/>
    </source>
</evidence>
<dbReference type="PANTHER" id="PTHR43710:SF5">
    <property type="entry name" value="INDOLEPYRUVATE FERREDOXIN OXIDOREDUCTASE ALPHA SUBUNIT"/>
    <property type="match status" value="1"/>
</dbReference>
<feature type="binding site" evidence="15">
    <location>
        <position position="512"/>
    </location>
    <ligand>
        <name>[4Fe-4S] cluster</name>
        <dbReference type="ChEBI" id="CHEBI:49883"/>
        <label>1</label>
    </ligand>
</feature>
<evidence type="ECO:0000256" key="12">
    <source>
        <dbReference type="ARBA" id="ARBA00030514"/>
    </source>
</evidence>
<feature type="binding site" evidence="15">
    <location>
        <position position="485"/>
    </location>
    <ligand>
        <name>[4Fe-4S] cluster</name>
        <dbReference type="ChEBI" id="CHEBI:49883"/>
        <label>2</label>
    </ligand>
</feature>
<evidence type="ECO:0000256" key="5">
    <source>
        <dbReference type="ARBA" id="ARBA00022448"/>
    </source>
</evidence>
<evidence type="ECO:0000256" key="6">
    <source>
        <dbReference type="ARBA" id="ARBA00022485"/>
    </source>
</evidence>
<keyword evidence="18" id="KW-1185">Reference proteome</keyword>
<dbReference type="InterPro" id="IPR029061">
    <property type="entry name" value="THDP-binding"/>
</dbReference>
<keyword evidence="10 14" id="KW-0408">Iron</keyword>
<evidence type="ECO:0000256" key="4">
    <source>
        <dbReference type="ARBA" id="ARBA00017710"/>
    </source>
</evidence>
<dbReference type="PANTHER" id="PTHR43710">
    <property type="entry name" value="2-HYDROXYACYL-COA LYASE"/>
    <property type="match status" value="1"/>
</dbReference>
<dbReference type="InterPro" id="IPR017721">
    <property type="entry name" value="IorA"/>
</dbReference>
<comment type="function">
    <text evidence="1 14">Catalyzes the ferredoxin-dependent oxidative decarboxylation of arylpyruvates.</text>
</comment>
<evidence type="ECO:0000313" key="18">
    <source>
        <dbReference type="Proteomes" id="UP000198847"/>
    </source>
</evidence>
<keyword evidence="6 14" id="KW-0004">4Fe-4S</keyword>
<keyword evidence="8 14" id="KW-0249">Electron transport</keyword>
<feature type="domain" description="4Fe-4S ferredoxin-type" evidence="16">
    <location>
        <begin position="465"/>
        <end position="486"/>
    </location>
</feature>
<evidence type="ECO:0000259" key="16">
    <source>
        <dbReference type="PROSITE" id="PS51379"/>
    </source>
</evidence>
<reference evidence="17 18" key="1">
    <citation type="submission" date="2016-10" db="EMBL/GenBank/DDBJ databases">
        <authorList>
            <person name="de Groot N.N."/>
        </authorList>
    </citation>
    <scope>NUCLEOTIDE SEQUENCE [LARGE SCALE GENOMIC DNA]</scope>
    <source>
        <strain evidence="17 18">DSM 13305</strain>
    </source>
</reference>
<evidence type="ECO:0000256" key="1">
    <source>
        <dbReference type="ARBA" id="ARBA00002995"/>
    </source>
</evidence>
<dbReference type="EC" id="1.2.7.8" evidence="3 14"/>
<evidence type="ECO:0000256" key="14">
    <source>
        <dbReference type="PIRNR" id="PIRNR006439"/>
    </source>
</evidence>
<evidence type="ECO:0000256" key="7">
    <source>
        <dbReference type="ARBA" id="ARBA00022723"/>
    </source>
</evidence>
<feature type="binding site" evidence="15">
    <location>
        <position position="480"/>
    </location>
    <ligand>
        <name>[4Fe-4S] cluster</name>
        <dbReference type="ChEBI" id="CHEBI:49883"/>
        <label>1</label>
    </ligand>
</feature>
<feature type="binding site" evidence="15">
    <location>
        <position position="477"/>
    </location>
    <ligand>
        <name>[4Fe-4S] cluster</name>
        <dbReference type="ChEBI" id="CHEBI:49883"/>
        <label>1</label>
    </ligand>
</feature>
<evidence type="ECO:0000256" key="11">
    <source>
        <dbReference type="ARBA" id="ARBA00023014"/>
    </source>
</evidence>
<dbReference type="AlphaFoldDB" id="A0A1H8NKC2"/>
<dbReference type="Pfam" id="PF02775">
    <property type="entry name" value="TPP_enzyme_C"/>
    <property type="match status" value="1"/>
</dbReference>
<proteinExistence type="predicted"/>
<evidence type="ECO:0000256" key="10">
    <source>
        <dbReference type="ARBA" id="ARBA00023004"/>
    </source>
</evidence>
<keyword evidence="7 14" id="KW-0479">Metal-binding</keyword>
<dbReference type="InterPro" id="IPR045025">
    <property type="entry name" value="HACL1-like"/>
</dbReference>
<feature type="binding site" evidence="15">
    <location>
        <position position="508"/>
    </location>
    <ligand>
        <name>[4Fe-4S] cluster</name>
        <dbReference type="ChEBI" id="CHEBI:49883"/>
        <label>2</label>
    </ligand>
</feature>
<feature type="domain" description="4Fe-4S ferredoxin-type" evidence="16">
    <location>
        <begin position="493"/>
        <end position="522"/>
    </location>
</feature>
<comment type="cofactor">
    <cofactor evidence="14 15">
        <name>[4Fe-4S] cluster</name>
        <dbReference type="ChEBI" id="CHEBI:49883"/>
    </cofactor>
    <text evidence="14 15">Binds 2 [4Fe-4S] clusters. In this family the first cluster has a non-standard and varying [4Fe-4S] binding motif CX(2)CX(2)CX(4-5)CP.</text>
</comment>
<dbReference type="NCBIfam" id="TIGR03336">
    <property type="entry name" value="IOR_alpha"/>
    <property type="match status" value="1"/>
</dbReference>
<evidence type="ECO:0000256" key="3">
    <source>
        <dbReference type="ARBA" id="ARBA00012812"/>
    </source>
</evidence>
<dbReference type="InterPro" id="IPR011766">
    <property type="entry name" value="TPP_enzyme_TPP-bd"/>
</dbReference>
<gene>
    <name evidence="17" type="ORF">SAMN04490178_101127</name>
</gene>
<dbReference type="SUPFAM" id="SSF52518">
    <property type="entry name" value="Thiamin diphosphate-binding fold (THDP-binding)"/>
    <property type="match status" value="2"/>
</dbReference>
<keyword evidence="5 14" id="KW-0813">Transport</keyword>
<evidence type="ECO:0000256" key="2">
    <source>
        <dbReference type="ARBA" id="ARBA00011238"/>
    </source>
</evidence>
<dbReference type="Proteomes" id="UP000198847">
    <property type="component" value="Unassembled WGS sequence"/>
</dbReference>
<dbReference type="GO" id="GO:0051539">
    <property type="term" value="F:4 iron, 4 sulfur cluster binding"/>
    <property type="evidence" value="ECO:0007669"/>
    <property type="project" value="UniProtKB-UniRule"/>
</dbReference>
<feature type="binding site" evidence="15">
    <location>
        <position position="502"/>
    </location>
    <ligand>
        <name>[4Fe-4S] cluster</name>
        <dbReference type="ChEBI" id="CHEBI:49883"/>
        <label>2</label>
    </ligand>
</feature>
<organism evidence="17 18">
    <name type="scientific">Propionispora vibrioides</name>
    <dbReference type="NCBI Taxonomy" id="112903"/>
    <lineage>
        <taxon>Bacteria</taxon>
        <taxon>Bacillati</taxon>
        <taxon>Bacillota</taxon>
        <taxon>Negativicutes</taxon>
        <taxon>Selenomonadales</taxon>
        <taxon>Sporomusaceae</taxon>
        <taxon>Propionispora</taxon>
    </lineage>
</organism>
<accession>A0A1H8NKC2</accession>
<dbReference type="Gene3D" id="3.40.50.970">
    <property type="match status" value="2"/>
</dbReference>
<evidence type="ECO:0000256" key="8">
    <source>
        <dbReference type="ARBA" id="ARBA00022982"/>
    </source>
</evidence>
<dbReference type="GO" id="GO:0030976">
    <property type="term" value="F:thiamine pyrophosphate binding"/>
    <property type="evidence" value="ECO:0007669"/>
    <property type="project" value="InterPro"/>
</dbReference>
<keyword evidence="11 14" id="KW-0411">Iron-sulfur</keyword>
<dbReference type="SUPFAM" id="SSF52922">
    <property type="entry name" value="TK C-terminal domain-like"/>
    <property type="match status" value="1"/>
</dbReference>
<dbReference type="SUPFAM" id="SSF54862">
    <property type="entry name" value="4Fe-4S ferredoxins"/>
    <property type="match status" value="1"/>
</dbReference>
<feature type="binding site" evidence="15">
    <location>
        <position position="505"/>
    </location>
    <ligand>
        <name>[4Fe-4S] cluster</name>
        <dbReference type="ChEBI" id="CHEBI:49883"/>
        <label>2</label>
    </ligand>
</feature>
<dbReference type="GO" id="GO:0043805">
    <property type="term" value="F:indolepyruvate ferredoxin oxidoreductase activity"/>
    <property type="evidence" value="ECO:0007669"/>
    <property type="project" value="UniProtKB-UniRule"/>
</dbReference>
<name>A0A1H8NKC2_9FIRM</name>
<dbReference type="FunFam" id="3.40.50.970:FF:000039">
    <property type="entry name" value="Indolepyruvate oxidoreductase subunit IorA"/>
    <property type="match status" value="1"/>
</dbReference>
<evidence type="ECO:0000256" key="15">
    <source>
        <dbReference type="PIRSR" id="PIRSR006439-50"/>
    </source>
</evidence>